<comment type="caution">
    <text evidence="2">The sequence shown here is derived from an EMBL/GenBank/DDBJ whole genome shotgun (WGS) entry which is preliminary data.</text>
</comment>
<dbReference type="AlphaFoldDB" id="A0AAJ0C6N9"/>
<reference evidence="2" key="1">
    <citation type="submission" date="2023-06" db="EMBL/GenBank/DDBJ databases">
        <title>Genome-scale phylogeny and comparative genomics of the fungal order Sordariales.</title>
        <authorList>
            <consortium name="Lawrence Berkeley National Laboratory"/>
            <person name="Hensen N."/>
            <person name="Bonometti L."/>
            <person name="Westerberg I."/>
            <person name="Brannstrom I.O."/>
            <person name="Guillou S."/>
            <person name="Cros-Aarteil S."/>
            <person name="Calhoun S."/>
            <person name="Haridas S."/>
            <person name="Kuo A."/>
            <person name="Mondo S."/>
            <person name="Pangilinan J."/>
            <person name="Riley R."/>
            <person name="Labutti K."/>
            <person name="Andreopoulos B."/>
            <person name="Lipzen A."/>
            <person name="Chen C."/>
            <person name="Yanf M."/>
            <person name="Daum C."/>
            <person name="Ng V."/>
            <person name="Clum A."/>
            <person name="Steindorff A."/>
            <person name="Ohm R."/>
            <person name="Martin F."/>
            <person name="Silar P."/>
            <person name="Natvig D."/>
            <person name="Lalanne C."/>
            <person name="Gautier V."/>
            <person name="Ament-Velasquez S.L."/>
            <person name="Kruys A."/>
            <person name="Hutchinson M.I."/>
            <person name="Powell A.J."/>
            <person name="Barry K."/>
            <person name="Miller A.N."/>
            <person name="Grigoriev I.V."/>
            <person name="Debuchy R."/>
            <person name="Gladieux P."/>
            <person name="Thoren M.H."/>
            <person name="Johannesson H."/>
        </authorList>
    </citation>
    <scope>NUCLEOTIDE SEQUENCE</scope>
    <source>
        <strain evidence="2">8032-3</strain>
    </source>
</reference>
<gene>
    <name evidence="2" type="ORF">QBC33DRAFT_529746</name>
</gene>
<protein>
    <submittedName>
        <fullName evidence="2">C6 finger domain-protein</fullName>
    </submittedName>
</protein>
<evidence type="ECO:0000313" key="3">
    <source>
        <dbReference type="Proteomes" id="UP001244011"/>
    </source>
</evidence>
<organism evidence="2 3">
    <name type="scientific">Phialemonium atrogriseum</name>
    <dbReference type="NCBI Taxonomy" id="1093897"/>
    <lineage>
        <taxon>Eukaryota</taxon>
        <taxon>Fungi</taxon>
        <taxon>Dikarya</taxon>
        <taxon>Ascomycota</taxon>
        <taxon>Pezizomycotina</taxon>
        <taxon>Sordariomycetes</taxon>
        <taxon>Sordariomycetidae</taxon>
        <taxon>Cephalothecales</taxon>
        <taxon>Cephalothecaceae</taxon>
        <taxon>Phialemonium</taxon>
    </lineage>
</organism>
<dbReference type="EMBL" id="MU839001">
    <property type="protein sequence ID" value="KAK1769968.1"/>
    <property type="molecule type" value="Genomic_DNA"/>
</dbReference>
<keyword evidence="3" id="KW-1185">Reference proteome</keyword>
<accession>A0AAJ0C6N9</accession>
<feature type="region of interest" description="Disordered" evidence="1">
    <location>
        <begin position="62"/>
        <end position="81"/>
    </location>
</feature>
<evidence type="ECO:0000313" key="2">
    <source>
        <dbReference type="EMBL" id="KAK1769968.1"/>
    </source>
</evidence>
<evidence type="ECO:0000256" key="1">
    <source>
        <dbReference type="SAM" id="MobiDB-lite"/>
    </source>
</evidence>
<dbReference type="Proteomes" id="UP001244011">
    <property type="component" value="Unassembled WGS sequence"/>
</dbReference>
<dbReference type="GeneID" id="85310355"/>
<dbReference type="RefSeq" id="XP_060286181.1">
    <property type="nucleotide sequence ID" value="XM_060427168.1"/>
</dbReference>
<feature type="region of interest" description="Disordered" evidence="1">
    <location>
        <begin position="1"/>
        <end position="24"/>
    </location>
</feature>
<name>A0AAJ0C6N9_9PEZI</name>
<sequence length="390" mass="42523">MGRPRKRPIAQSDESRPGHPVVVPAQDSLLDGTMDLDMAFLDMDDSSLSFLDLLVPDPSLGGNPVTQGVPGPSSANPRSEAVPTASFWQIDSLHLDSIDFGQTDVPVQPTTLDEEFTLEQAVSSVSTEAREQIPDLSPQDSSNSEQETLAEADPTICSCLARLYLALDSLQRLPKDVSQAMRVARTAAKTAHDSILCPICASPPIQHSNDPPIQSVQNLMVLGGLLPSISFAYRRILQMVEDEAAKADREGRKLTFALQDYGGLWGQLAAHNNTKHCSTLGIEGAVFEPHIWRVLVRSLLRIDVYGLSPDTPPGEAGPCSWFQQPGLKDIIAMMEDRSRRRHEQIDAMVAAGTLVFDRDCGHGPLSSGEKPNCLRIVDFAKQSMRELIIP</sequence>
<proteinExistence type="predicted"/>
<feature type="compositionally biased region" description="Polar residues" evidence="1">
    <location>
        <begin position="138"/>
        <end position="147"/>
    </location>
</feature>
<feature type="region of interest" description="Disordered" evidence="1">
    <location>
        <begin position="120"/>
        <end position="149"/>
    </location>
</feature>